<evidence type="ECO:0000313" key="2">
    <source>
        <dbReference type="Proteomes" id="UP000286974"/>
    </source>
</evidence>
<sequence>MKLNLLNNLWPANKPAYKNHNQNSDQIPVSLGKYQYTDKQANTHILEINSTDNFKIDRHPLTVRMQQAIQNKLVFVDNFGYKIEIKTNAGQPVKFYDESTNSTYDLSAAY</sequence>
<keyword evidence="2" id="KW-1185">Reference proteome</keyword>
<protein>
    <recommendedName>
        <fullName evidence="3">DUF4828 domain-containing protein</fullName>
    </recommendedName>
</protein>
<name>A0A401FLB8_9LACO</name>
<dbReference type="OrthoDB" id="2246468at2"/>
<reference evidence="1 2" key="1">
    <citation type="submission" date="2017-11" db="EMBL/GenBank/DDBJ databases">
        <title>Draft Genome Sequence of Lactobacillus curieae NBRC 111893 isolated from Koso, a Japanese sugar-Vegetable Fermented Beverage.</title>
        <authorList>
            <person name="Chiou T.Y."/>
            <person name="Oshima K."/>
            <person name="Suda W."/>
            <person name="Hattori M."/>
            <person name="Takahashi T."/>
        </authorList>
    </citation>
    <scope>NUCLEOTIDE SEQUENCE [LARGE SCALE GENOMIC DNA]</scope>
    <source>
        <strain evidence="1 2">NBRC111893</strain>
    </source>
</reference>
<dbReference type="Pfam" id="PF16110">
    <property type="entry name" value="DUF4828"/>
    <property type="match status" value="1"/>
</dbReference>
<dbReference type="EMBL" id="BEXA01000003">
    <property type="protein sequence ID" value="GAY73184.1"/>
    <property type="molecule type" value="Genomic_DNA"/>
</dbReference>
<proteinExistence type="predicted"/>
<organism evidence="1 2">
    <name type="scientific">Lentilactobacillus kosonis</name>
    <dbReference type="NCBI Taxonomy" id="2810561"/>
    <lineage>
        <taxon>Bacteria</taxon>
        <taxon>Bacillati</taxon>
        <taxon>Bacillota</taxon>
        <taxon>Bacilli</taxon>
        <taxon>Lactobacillales</taxon>
        <taxon>Lactobacillaceae</taxon>
        <taxon>Lentilactobacillus</taxon>
    </lineage>
</organism>
<gene>
    <name evidence="1" type="ORF">NBRC111893_1330</name>
</gene>
<dbReference type="InterPro" id="IPR032254">
    <property type="entry name" value="DUF4828"/>
</dbReference>
<dbReference type="Proteomes" id="UP000286974">
    <property type="component" value="Unassembled WGS sequence"/>
</dbReference>
<dbReference type="AlphaFoldDB" id="A0A401FLB8"/>
<dbReference type="RefSeq" id="WP_160114450.1">
    <property type="nucleotide sequence ID" value="NZ_BEXA01000003.1"/>
</dbReference>
<evidence type="ECO:0008006" key="3">
    <source>
        <dbReference type="Google" id="ProtNLM"/>
    </source>
</evidence>
<evidence type="ECO:0000313" key="1">
    <source>
        <dbReference type="EMBL" id="GAY73184.1"/>
    </source>
</evidence>
<comment type="caution">
    <text evidence="1">The sequence shown here is derived from an EMBL/GenBank/DDBJ whole genome shotgun (WGS) entry which is preliminary data.</text>
</comment>
<accession>A0A401FLB8</accession>